<dbReference type="OrthoDB" id="9807486at2"/>
<dbReference type="Proteomes" id="UP000293342">
    <property type="component" value="Unassembled WGS sequence"/>
</dbReference>
<dbReference type="EMBL" id="SJKD01000008">
    <property type="protein sequence ID" value="TCC45240.1"/>
    <property type="molecule type" value="Genomic_DNA"/>
</dbReference>
<dbReference type="Pfam" id="PF02622">
    <property type="entry name" value="DUF179"/>
    <property type="match status" value="1"/>
</dbReference>
<reference evidence="3 4" key="1">
    <citation type="submission" date="2019-02" db="EMBL/GenBank/DDBJ databases">
        <title>Kribbella capetownensis sp. nov. and Kribbella speibonae sp. nov., isolated from soil.</title>
        <authorList>
            <person name="Curtis S.M."/>
            <person name="Norton I."/>
            <person name="Everest G.J."/>
            <person name="Meyers P.R."/>
        </authorList>
    </citation>
    <scope>NUCLEOTIDE SEQUENCE [LARGE SCALE GENOMIC DNA]</scope>
    <source>
        <strain evidence="3 4">YM53</strain>
    </source>
</reference>
<dbReference type="SUPFAM" id="SSF143456">
    <property type="entry name" value="VC0467-like"/>
    <property type="match status" value="1"/>
</dbReference>
<organism evidence="3 4">
    <name type="scientific">Kribbella capetownensis</name>
    <dbReference type="NCBI Taxonomy" id="1572659"/>
    <lineage>
        <taxon>Bacteria</taxon>
        <taxon>Bacillati</taxon>
        <taxon>Actinomycetota</taxon>
        <taxon>Actinomycetes</taxon>
        <taxon>Propionibacteriales</taxon>
        <taxon>Kribbellaceae</taxon>
        <taxon>Kribbella</taxon>
    </lineage>
</organism>
<dbReference type="InterPro" id="IPR003774">
    <property type="entry name" value="AlgH-like"/>
</dbReference>
<dbReference type="PANTHER" id="PTHR30327">
    <property type="entry name" value="UNCHARACTERIZED PROTEIN YQGE"/>
    <property type="match status" value="1"/>
</dbReference>
<evidence type="ECO:0000313" key="3">
    <source>
        <dbReference type="EMBL" id="TCC45240.1"/>
    </source>
</evidence>
<proteinExistence type="inferred from homology"/>
<evidence type="ECO:0000256" key="2">
    <source>
        <dbReference type="HAMAP-Rule" id="MF_00758"/>
    </source>
</evidence>
<sequence>MTASTLTGSLLVATPLLDEPPFRRSVILLLDHDDDGALGVVVNRAADLAVDRVLPDWSTTVNEPGVLFMGGPVGTDSALAVAEVIETADPPGWRECFGRIGLIDLDVPPALLEGAIQRMRIFAGYAGWSSGQLEGEITEGAWYVVESEPDDVFSLHPDTLWRRVLRRQNDQMAYLATYPDDPTQN</sequence>
<gene>
    <name evidence="3" type="ORF">E0H75_32610</name>
</gene>
<evidence type="ECO:0000313" key="4">
    <source>
        <dbReference type="Proteomes" id="UP000293342"/>
    </source>
</evidence>
<comment type="similarity">
    <text evidence="1 2">Belongs to the UPF0301 (AlgH) family.</text>
</comment>
<name>A0A4R0JGL5_9ACTN</name>
<dbReference type="NCBIfam" id="NF001270">
    <property type="entry name" value="PRK00228.2-2"/>
    <property type="match status" value="1"/>
</dbReference>
<evidence type="ECO:0000256" key="1">
    <source>
        <dbReference type="ARBA" id="ARBA00009600"/>
    </source>
</evidence>
<dbReference type="GO" id="GO:0005829">
    <property type="term" value="C:cytosol"/>
    <property type="evidence" value="ECO:0007669"/>
    <property type="project" value="TreeGrafter"/>
</dbReference>
<dbReference type="PANTHER" id="PTHR30327:SF1">
    <property type="entry name" value="UPF0301 PROTEIN YQGE"/>
    <property type="match status" value="1"/>
</dbReference>
<protein>
    <recommendedName>
        <fullName evidence="2">UPF0301 protein E0H75_32610</fullName>
    </recommendedName>
</protein>
<dbReference type="HAMAP" id="MF_00758">
    <property type="entry name" value="UPF0301"/>
    <property type="match status" value="1"/>
</dbReference>
<comment type="caution">
    <text evidence="3">The sequence shown here is derived from an EMBL/GenBank/DDBJ whole genome shotgun (WGS) entry which is preliminary data.</text>
</comment>
<dbReference type="Gene3D" id="3.40.1740.10">
    <property type="entry name" value="VC0467-like"/>
    <property type="match status" value="1"/>
</dbReference>
<dbReference type="RefSeq" id="WP_131364478.1">
    <property type="nucleotide sequence ID" value="NZ_SJKD01000008.1"/>
</dbReference>
<dbReference type="AlphaFoldDB" id="A0A4R0JGL5"/>
<keyword evidence="4" id="KW-1185">Reference proteome</keyword>
<accession>A0A4R0JGL5</accession>